<organism evidence="5 6">
    <name type="scientific">Nostocoides japonicum T1-X7</name>
    <dbReference type="NCBI Taxonomy" id="1194083"/>
    <lineage>
        <taxon>Bacteria</taxon>
        <taxon>Bacillati</taxon>
        <taxon>Actinomycetota</taxon>
        <taxon>Actinomycetes</taxon>
        <taxon>Micrococcales</taxon>
        <taxon>Intrasporangiaceae</taxon>
        <taxon>Nostocoides</taxon>
    </lineage>
</organism>
<feature type="region of interest" description="Disordered" evidence="2">
    <location>
        <begin position="58"/>
        <end position="86"/>
    </location>
</feature>
<keyword evidence="6" id="KW-1185">Reference proteome</keyword>
<keyword evidence="3" id="KW-0812">Transmembrane</keyword>
<dbReference type="PANTHER" id="PTHR45625:SF3">
    <property type="entry name" value="PEPTIDYL-PROLYL CIS-TRANS ISOMERASE B-RELATED"/>
    <property type="match status" value="1"/>
</dbReference>
<evidence type="ECO:0000256" key="2">
    <source>
        <dbReference type="SAM" id="MobiDB-lite"/>
    </source>
</evidence>
<protein>
    <submittedName>
        <fullName evidence="5">Peptidyl-prolyl cis-trans isomerase B</fullName>
    </submittedName>
</protein>
<dbReference type="Gene3D" id="2.40.100.10">
    <property type="entry name" value="Cyclophilin-like"/>
    <property type="match status" value="1"/>
</dbReference>
<dbReference type="OrthoDB" id="5507614at2"/>
<keyword evidence="3" id="KW-0472">Membrane</keyword>
<gene>
    <name evidence="5" type="ORF">BN12_2820004</name>
</gene>
<dbReference type="RefSeq" id="WP_048555323.1">
    <property type="nucleotide sequence ID" value="NZ_HF570958.1"/>
</dbReference>
<evidence type="ECO:0000313" key="6">
    <source>
        <dbReference type="Proteomes" id="UP000035721"/>
    </source>
</evidence>
<reference evidence="5 6" key="1">
    <citation type="journal article" date="2013" name="ISME J.">
        <title>A metabolic model for members of the genus Tetrasphaera involved in enhanced biological phosphorus removal.</title>
        <authorList>
            <person name="Kristiansen R."/>
            <person name="Nguyen H.T.T."/>
            <person name="Saunders A.M."/>
            <person name="Nielsen J.L."/>
            <person name="Wimmer R."/>
            <person name="Le V.Q."/>
            <person name="McIlroy S.J."/>
            <person name="Petrovski S."/>
            <person name="Seviour R.J."/>
            <person name="Calteau A."/>
            <person name="Nielsen K.L."/>
            <person name="Nielsen P.H."/>
        </authorList>
    </citation>
    <scope>NUCLEOTIDE SEQUENCE [LARGE SCALE GENOMIC DNA]</scope>
    <source>
        <strain evidence="5 6">T1-X7</strain>
    </source>
</reference>
<evidence type="ECO:0000259" key="4">
    <source>
        <dbReference type="PROSITE" id="PS50072"/>
    </source>
</evidence>
<evidence type="ECO:0000313" key="5">
    <source>
        <dbReference type="EMBL" id="CCH78379.1"/>
    </source>
</evidence>
<dbReference type="SUPFAM" id="SSF50891">
    <property type="entry name" value="Cyclophilin-like"/>
    <property type="match status" value="1"/>
</dbReference>
<sequence>MTKAQERARARRRYEKREAARIAKEAQRKRDRVVVAVVVCVLVLVAGFVVLARQLSGSSNEASTPSGSATSTTVAGCQAPPSPLGTNAELSLPSKKTAEGKTFVATLTTNCGDIQLTLDGSKAPQAVASFNQLAEKDYWRDSPCHRLTTSGYYILQCGDPTGTGQGTPGYGFGVENAPKDGKYPRGTVAMARTSDVKKGNGGQFFLVYKDTELPGGYTIFGTVTKGMDIVDKIAAAGVSGGGTDGTPAAPISILRVSVTEKKG</sequence>
<proteinExistence type="predicted"/>
<dbReference type="PANTHER" id="PTHR45625">
    <property type="entry name" value="PEPTIDYL-PROLYL CIS-TRANS ISOMERASE-RELATED"/>
    <property type="match status" value="1"/>
</dbReference>
<name>A0A077M2C4_9MICO</name>
<comment type="caution">
    <text evidence="5">The sequence shown here is derived from an EMBL/GenBank/DDBJ whole genome shotgun (WGS) entry which is preliminary data.</text>
</comment>
<comment type="function">
    <text evidence="1">PPIases accelerate the folding of proteins. It catalyzes the cis-trans isomerization of proline imidic peptide bonds in oligopeptides.</text>
</comment>
<dbReference type="AlphaFoldDB" id="A0A077M2C4"/>
<dbReference type="STRING" id="1194083.BN12_2820004"/>
<dbReference type="PROSITE" id="PS50072">
    <property type="entry name" value="CSA_PPIASE_2"/>
    <property type="match status" value="1"/>
</dbReference>
<feature type="domain" description="PPIase cyclophilin-type" evidence="4">
    <location>
        <begin position="112"/>
        <end position="258"/>
    </location>
</feature>
<dbReference type="InterPro" id="IPR029000">
    <property type="entry name" value="Cyclophilin-like_dom_sf"/>
</dbReference>
<dbReference type="Proteomes" id="UP000035721">
    <property type="component" value="Unassembled WGS sequence"/>
</dbReference>
<dbReference type="Pfam" id="PF00160">
    <property type="entry name" value="Pro_isomerase"/>
    <property type="match status" value="1"/>
</dbReference>
<dbReference type="InterPro" id="IPR002130">
    <property type="entry name" value="Cyclophilin-type_PPIase_dom"/>
</dbReference>
<dbReference type="InterPro" id="IPR044666">
    <property type="entry name" value="Cyclophilin_A-like"/>
</dbReference>
<dbReference type="GO" id="GO:0003755">
    <property type="term" value="F:peptidyl-prolyl cis-trans isomerase activity"/>
    <property type="evidence" value="ECO:0007669"/>
    <property type="project" value="InterPro"/>
</dbReference>
<dbReference type="EMBL" id="CAJB01000204">
    <property type="protein sequence ID" value="CCH78379.1"/>
    <property type="molecule type" value="Genomic_DNA"/>
</dbReference>
<feature type="compositionally biased region" description="Low complexity" evidence="2">
    <location>
        <begin position="62"/>
        <end position="75"/>
    </location>
</feature>
<keyword evidence="3" id="KW-1133">Transmembrane helix</keyword>
<evidence type="ECO:0000256" key="3">
    <source>
        <dbReference type="SAM" id="Phobius"/>
    </source>
</evidence>
<feature type="transmembrane region" description="Helical" evidence="3">
    <location>
        <begin position="33"/>
        <end position="52"/>
    </location>
</feature>
<evidence type="ECO:0000256" key="1">
    <source>
        <dbReference type="ARBA" id="ARBA00002388"/>
    </source>
</evidence>
<accession>A0A077M2C4</accession>
<keyword evidence="5" id="KW-0413">Isomerase</keyword>